<gene>
    <name evidence="2" type="ORF">Cgig2_010916</name>
</gene>
<feature type="region of interest" description="Disordered" evidence="1">
    <location>
        <begin position="30"/>
        <end position="63"/>
    </location>
</feature>
<evidence type="ECO:0000313" key="2">
    <source>
        <dbReference type="EMBL" id="KAJ8435883.1"/>
    </source>
</evidence>
<dbReference type="AlphaFoldDB" id="A0A9Q1QBA3"/>
<accession>A0A9Q1QBA3</accession>
<name>A0A9Q1QBA3_9CARY</name>
<evidence type="ECO:0000313" key="3">
    <source>
        <dbReference type="Proteomes" id="UP001153076"/>
    </source>
</evidence>
<comment type="caution">
    <text evidence="2">The sequence shown here is derived from an EMBL/GenBank/DDBJ whole genome shotgun (WGS) entry which is preliminary data.</text>
</comment>
<proteinExistence type="predicted"/>
<dbReference type="EMBL" id="JAKOGI010000378">
    <property type="protein sequence ID" value="KAJ8435883.1"/>
    <property type="molecule type" value="Genomic_DNA"/>
</dbReference>
<keyword evidence="3" id="KW-1185">Reference proteome</keyword>
<sequence length="830" mass="92444">MAVYEDYDVAGSIMDEEWGMSLGSEYVPSETRASTEDTVSMVDESCEPVGGSGSEDDDAEEEGRGLRGVALVTVRGRSTLEKICKFNKTLEPYQKEAIEGTILKSILEYRPFSMQKELTAALVKAWVPRWRASRLAGRLVPFSVYDIALFTGLPVTGKRVEFDEDDLCSTELARMVGLRMAQYVTEKSDNLNSEKGRKKPVFRNYIKVMKKLMDTNKEPEKLGLWLSLCGSTSTQQGLRNMTRAGFLGWQVGIVSTIGKGVLSYEEHLKRTHEELRAEKGKHVDILRMLEFWKSRANELEARLKVCAVPSQPHHIRHQPGGDVGVHVQSESGLESLAKAVNDLGEATEHDFSAVKGGKEDATCPIIEHIPGVSSDGQNTPTRIIDAATLLDGCHDVIQLQGRVLARHPHLQWQMWKVVYLARQGVDYEATLDPAMQFVHVQPMVADSGSADEKACVEPPLGVSVHRGDGSGKSSNIVTCMKRKPRCWKPTAVHGTPFADLTHIPGARKRQKEMKEGMIGANKPRAAGDPCEGNVHPFVVDVQPLSVEGSGIGSSVEELNKLKLTKQVLAGYISAFLSATEMELVTNVRSRLQGIRPNARLWKEDLQEFLQKLVPASWLWGLINVVPKAGAMDISRKYCIGNLTMDMFTELLQRRQWTYPNLCWMSVFLKHHTSVTLHSKGRISSIIWDSFKPSLSRMYAMFASPALLTLCIGRGFVWCSVADKVYWLETNVDWDIAMCSVSKNLYGGIDVLHRTLRLAYGEPGIVSELHRDMNMGDGLDLSQYQLSIQISYSHVTHTLCDKCLRHEHLLSCTWLGSLSNQRHFVGACNAV</sequence>
<dbReference type="Proteomes" id="UP001153076">
    <property type="component" value="Unassembled WGS sequence"/>
</dbReference>
<evidence type="ECO:0000256" key="1">
    <source>
        <dbReference type="SAM" id="MobiDB-lite"/>
    </source>
</evidence>
<reference evidence="2" key="1">
    <citation type="submission" date="2022-04" db="EMBL/GenBank/DDBJ databases">
        <title>Carnegiea gigantea Genome sequencing and assembly v2.</title>
        <authorList>
            <person name="Copetti D."/>
            <person name="Sanderson M.J."/>
            <person name="Burquez A."/>
            <person name="Wojciechowski M.F."/>
        </authorList>
    </citation>
    <scope>NUCLEOTIDE SEQUENCE</scope>
    <source>
        <strain evidence="2">SGP5-SGP5p</strain>
        <tissue evidence="2">Aerial part</tissue>
    </source>
</reference>
<protein>
    <submittedName>
        <fullName evidence="2">Uncharacterized protein</fullName>
    </submittedName>
</protein>
<organism evidence="2 3">
    <name type="scientific">Carnegiea gigantea</name>
    <dbReference type="NCBI Taxonomy" id="171969"/>
    <lineage>
        <taxon>Eukaryota</taxon>
        <taxon>Viridiplantae</taxon>
        <taxon>Streptophyta</taxon>
        <taxon>Embryophyta</taxon>
        <taxon>Tracheophyta</taxon>
        <taxon>Spermatophyta</taxon>
        <taxon>Magnoliopsida</taxon>
        <taxon>eudicotyledons</taxon>
        <taxon>Gunneridae</taxon>
        <taxon>Pentapetalae</taxon>
        <taxon>Caryophyllales</taxon>
        <taxon>Cactineae</taxon>
        <taxon>Cactaceae</taxon>
        <taxon>Cactoideae</taxon>
        <taxon>Echinocereeae</taxon>
        <taxon>Carnegiea</taxon>
    </lineage>
</organism>
<dbReference type="OrthoDB" id="1433100at2759"/>